<accession>A0A2J5HQ65</accession>
<gene>
    <name evidence="2" type="ORF">BDW42DRAFT_128105</name>
</gene>
<proteinExistence type="predicted"/>
<protein>
    <recommendedName>
        <fullName evidence="1">DUF6604 domain-containing protein</fullName>
    </recommendedName>
</protein>
<evidence type="ECO:0000259" key="1">
    <source>
        <dbReference type="Pfam" id="PF20253"/>
    </source>
</evidence>
<name>A0A2J5HQ65_9EURO</name>
<dbReference type="InterPro" id="IPR046539">
    <property type="entry name" value="DUF6604"/>
</dbReference>
<dbReference type="PANTHER" id="PTHR38795:SF1">
    <property type="entry name" value="DUF6604 DOMAIN-CONTAINING PROTEIN"/>
    <property type="match status" value="1"/>
</dbReference>
<feature type="domain" description="DUF6604" evidence="1">
    <location>
        <begin position="6"/>
        <end position="165"/>
    </location>
</feature>
<reference evidence="3" key="1">
    <citation type="submission" date="2017-12" db="EMBL/GenBank/DDBJ databases">
        <authorList>
            <consortium name="DOE Joint Genome Institute"/>
            <person name="Mondo S.J."/>
            <person name="Kjaerbolling I."/>
            <person name="Vesth T.C."/>
            <person name="Frisvad J.C."/>
            <person name="Nybo J.L."/>
            <person name="Theobald S."/>
            <person name="Kuo A."/>
            <person name="Bowyer P."/>
            <person name="Matsuda Y."/>
            <person name="Lyhne E.K."/>
            <person name="Kogle M.E."/>
            <person name="Clum A."/>
            <person name="Lipzen A."/>
            <person name="Salamov A."/>
            <person name="Ngan C.Y."/>
            <person name="Daum C."/>
            <person name="Chiniquy J."/>
            <person name="Barry K."/>
            <person name="LaButti K."/>
            <person name="Haridas S."/>
            <person name="Simmons B.A."/>
            <person name="Magnuson J.K."/>
            <person name="Mortensen U.H."/>
            <person name="Larsen T.O."/>
            <person name="Grigoriev I.V."/>
            <person name="Baker S.E."/>
            <person name="Andersen M.R."/>
            <person name="Nordberg H.P."/>
            <person name="Cantor M.N."/>
            <person name="Hua S.X."/>
        </authorList>
    </citation>
    <scope>NUCLEOTIDE SEQUENCE [LARGE SCALE GENOMIC DNA]</scope>
    <source>
        <strain evidence="3">IBT 19404</strain>
    </source>
</reference>
<organism evidence="2 3">
    <name type="scientific">Aspergillus taichungensis</name>
    <dbReference type="NCBI Taxonomy" id="482145"/>
    <lineage>
        <taxon>Eukaryota</taxon>
        <taxon>Fungi</taxon>
        <taxon>Dikarya</taxon>
        <taxon>Ascomycota</taxon>
        <taxon>Pezizomycotina</taxon>
        <taxon>Eurotiomycetes</taxon>
        <taxon>Eurotiomycetidae</taxon>
        <taxon>Eurotiales</taxon>
        <taxon>Aspergillaceae</taxon>
        <taxon>Aspergillus</taxon>
        <taxon>Aspergillus subgen. Circumdati</taxon>
    </lineage>
</organism>
<dbReference type="PANTHER" id="PTHR38795">
    <property type="entry name" value="DUF6604 DOMAIN-CONTAINING PROTEIN"/>
    <property type="match status" value="1"/>
</dbReference>
<evidence type="ECO:0000313" key="2">
    <source>
        <dbReference type="EMBL" id="PLN79388.1"/>
    </source>
</evidence>
<dbReference type="Pfam" id="PF20253">
    <property type="entry name" value="DUF6604"/>
    <property type="match status" value="1"/>
</dbReference>
<dbReference type="EMBL" id="KZ559561">
    <property type="protein sequence ID" value="PLN79388.1"/>
    <property type="molecule type" value="Genomic_DNA"/>
</dbReference>
<keyword evidence="3" id="KW-1185">Reference proteome</keyword>
<dbReference type="OrthoDB" id="5339038at2759"/>
<dbReference type="AlphaFoldDB" id="A0A2J5HQ65"/>
<dbReference type="Proteomes" id="UP000235023">
    <property type="component" value="Unassembled WGS sequence"/>
</dbReference>
<evidence type="ECO:0000313" key="3">
    <source>
        <dbReference type="Proteomes" id="UP000235023"/>
    </source>
</evidence>
<sequence>MANEPYKDNERRLIYWIIHTSNHIIANRPGVPTSATSTGKITLSGLISLSQLIAEYVRRIPSRVFRLFRSIITARSATHAYFKRVADRSSNPSLARSNHSHGVWIDGLVEAFRALGGERWEAERIMGRGKGMGMGMGKNNGLIFSNRFVVLSLYDGVDGDARDEHAGVGIMAPRKRQDVTSYEMMRSWKQRESARSAASGAPDVLHMEHSHVKHDGGLSLSPECNCDG</sequence>